<evidence type="ECO:0000313" key="15">
    <source>
        <dbReference type="EMBL" id="RCK48706.1"/>
    </source>
</evidence>
<dbReference type="Proteomes" id="UP000252517">
    <property type="component" value="Unassembled WGS sequence"/>
</dbReference>
<dbReference type="AlphaFoldDB" id="A0A367X4V5"/>
<comment type="catalytic activity">
    <reaction evidence="1">
        <text>ATP + protein L-histidine = ADP + protein N-phospho-L-histidine.</text>
        <dbReference type="EC" id="2.7.13.3"/>
    </reaction>
</comment>
<dbReference type="CDD" id="cd00082">
    <property type="entry name" value="HisKA"/>
    <property type="match status" value="1"/>
</dbReference>
<comment type="caution">
    <text evidence="15">The sequence shown here is derived from an EMBL/GenBank/DDBJ whole genome shotgun (WGS) entry which is preliminary data.</text>
</comment>
<dbReference type="PROSITE" id="PS50109">
    <property type="entry name" value="HIS_KIN"/>
    <property type="match status" value="1"/>
</dbReference>
<proteinExistence type="predicted"/>
<keyword evidence="11" id="KW-0902">Two-component regulatory system</keyword>
<dbReference type="Gene3D" id="1.10.287.130">
    <property type="match status" value="1"/>
</dbReference>
<dbReference type="GO" id="GO:0005886">
    <property type="term" value="C:plasma membrane"/>
    <property type="evidence" value="ECO:0007669"/>
    <property type="project" value="TreeGrafter"/>
</dbReference>
<dbReference type="InterPro" id="IPR003594">
    <property type="entry name" value="HATPase_dom"/>
</dbReference>
<dbReference type="InterPro" id="IPR003661">
    <property type="entry name" value="HisK_dim/P_dom"/>
</dbReference>
<dbReference type="RefSeq" id="WP_114088889.1">
    <property type="nucleotide sequence ID" value="NZ_JPWH01000010.1"/>
</dbReference>
<name>A0A367X4V5_9PROT</name>
<evidence type="ECO:0000256" key="3">
    <source>
        <dbReference type="ARBA" id="ARBA00012438"/>
    </source>
</evidence>
<keyword evidence="8" id="KW-0418">Kinase</keyword>
<dbReference type="InterPro" id="IPR036890">
    <property type="entry name" value="HATPase_C_sf"/>
</dbReference>
<dbReference type="PROSITE" id="PS50885">
    <property type="entry name" value="HAMP"/>
    <property type="match status" value="1"/>
</dbReference>
<evidence type="ECO:0000259" key="13">
    <source>
        <dbReference type="PROSITE" id="PS50109"/>
    </source>
</evidence>
<keyword evidence="9" id="KW-0067">ATP-binding</keyword>
<reference evidence="15 16" key="1">
    <citation type="submission" date="2014-07" db="EMBL/GenBank/DDBJ databases">
        <title>Draft genome sequence of Thalassospira profundimaris S25-3-2.</title>
        <authorList>
            <person name="Lai Q."/>
            <person name="Shao Z."/>
        </authorList>
    </citation>
    <scope>NUCLEOTIDE SEQUENCE [LARGE SCALE GENOMIC DNA]</scope>
    <source>
        <strain evidence="15 16">S25-3-2</strain>
    </source>
</reference>
<dbReference type="SMART" id="SM00387">
    <property type="entry name" value="HATPase_c"/>
    <property type="match status" value="1"/>
</dbReference>
<feature type="transmembrane region" description="Helical" evidence="12">
    <location>
        <begin position="165"/>
        <end position="187"/>
    </location>
</feature>
<dbReference type="EC" id="2.7.13.3" evidence="3"/>
<organism evidence="15 16">
    <name type="scientific">Thalassospira profundimaris</name>
    <dbReference type="NCBI Taxonomy" id="502049"/>
    <lineage>
        <taxon>Bacteria</taxon>
        <taxon>Pseudomonadati</taxon>
        <taxon>Pseudomonadota</taxon>
        <taxon>Alphaproteobacteria</taxon>
        <taxon>Rhodospirillales</taxon>
        <taxon>Thalassospiraceae</taxon>
        <taxon>Thalassospira</taxon>
    </lineage>
</organism>
<dbReference type="PANTHER" id="PTHR45436:SF14">
    <property type="entry name" value="SENSOR PROTEIN QSEC"/>
    <property type="match status" value="1"/>
</dbReference>
<keyword evidence="10 12" id="KW-1133">Transmembrane helix</keyword>
<evidence type="ECO:0000256" key="5">
    <source>
        <dbReference type="ARBA" id="ARBA00022679"/>
    </source>
</evidence>
<dbReference type="InterPro" id="IPR050428">
    <property type="entry name" value="TCS_sensor_his_kinase"/>
</dbReference>
<evidence type="ECO:0000256" key="1">
    <source>
        <dbReference type="ARBA" id="ARBA00000085"/>
    </source>
</evidence>
<evidence type="ECO:0000256" key="6">
    <source>
        <dbReference type="ARBA" id="ARBA00022692"/>
    </source>
</evidence>
<evidence type="ECO:0000256" key="9">
    <source>
        <dbReference type="ARBA" id="ARBA00022840"/>
    </source>
</evidence>
<keyword evidence="5" id="KW-0808">Transferase</keyword>
<dbReference type="Pfam" id="PF00512">
    <property type="entry name" value="HisKA"/>
    <property type="match status" value="1"/>
</dbReference>
<feature type="domain" description="HAMP" evidence="14">
    <location>
        <begin position="188"/>
        <end position="240"/>
    </location>
</feature>
<comment type="subcellular location">
    <subcellularLocation>
        <location evidence="2">Membrane</location>
        <topology evidence="2">Multi-pass membrane protein</topology>
    </subcellularLocation>
</comment>
<evidence type="ECO:0000259" key="14">
    <source>
        <dbReference type="PROSITE" id="PS50885"/>
    </source>
</evidence>
<sequence length="464" mass="51120">MFGGFFKSLTAGIMIRVVVWVCLCWAIAAALAAYVIHDELTESFDSGLRETVQGNLPLAVEFLMDRPANSKVTHIPARTARPASPDDNGDADPEEYIIYQIRDASGRVLLRSDNALETPFAAPLIAGFWQDDTFRYYSEPTVGGSLYMQVAEPLAHRREATFESAMAILLPLFVLVPVLLVAIWFSVRGGMRPVYRFRQDLDRRGAGNMEAIAIDDLPGELAAMGQDVNLLLDRLRAAMNAERAFASNSAHELRTPIASMLAQTQQLLTELPSQSPHRDRAMLIEKSLGRLRRLSEKLLQWSRAESGLGKTHEVQELDPIIDMLIEDIHRSGRFDNTILLHRHGLPLRAPMDPDAFGICVGNLLENALVHGDRRVPVQVRVEGPDRLIVENACEKLPAHILSKLTRRFARHGNSPESSGLGLSIVVVLIEQAGGTFSYVSPIPGQDTGFQAVLTLPQAPTGAND</sequence>
<keyword evidence="6 12" id="KW-0812">Transmembrane</keyword>
<feature type="domain" description="Histidine kinase" evidence="13">
    <location>
        <begin position="248"/>
        <end position="459"/>
    </location>
</feature>
<keyword evidence="4" id="KW-0597">Phosphoprotein</keyword>
<dbReference type="EMBL" id="JPWH01000010">
    <property type="protein sequence ID" value="RCK48706.1"/>
    <property type="molecule type" value="Genomic_DNA"/>
</dbReference>
<gene>
    <name evidence="15" type="ORF">TH25_13985</name>
</gene>
<dbReference type="InterPro" id="IPR003660">
    <property type="entry name" value="HAMP_dom"/>
</dbReference>
<dbReference type="SUPFAM" id="SSF47384">
    <property type="entry name" value="Homodimeric domain of signal transducing histidine kinase"/>
    <property type="match status" value="1"/>
</dbReference>
<evidence type="ECO:0000256" key="11">
    <source>
        <dbReference type="ARBA" id="ARBA00023012"/>
    </source>
</evidence>
<evidence type="ECO:0000313" key="16">
    <source>
        <dbReference type="Proteomes" id="UP000252517"/>
    </source>
</evidence>
<evidence type="ECO:0000256" key="2">
    <source>
        <dbReference type="ARBA" id="ARBA00004141"/>
    </source>
</evidence>
<protein>
    <recommendedName>
        <fullName evidence="3">histidine kinase</fullName>
        <ecNumber evidence="3">2.7.13.3</ecNumber>
    </recommendedName>
</protein>
<evidence type="ECO:0000256" key="12">
    <source>
        <dbReference type="SAM" id="Phobius"/>
    </source>
</evidence>
<dbReference type="Pfam" id="PF02518">
    <property type="entry name" value="HATPase_c"/>
    <property type="match status" value="1"/>
</dbReference>
<dbReference type="SMART" id="SM00388">
    <property type="entry name" value="HisKA"/>
    <property type="match status" value="1"/>
</dbReference>
<dbReference type="PANTHER" id="PTHR45436">
    <property type="entry name" value="SENSOR HISTIDINE KINASE YKOH"/>
    <property type="match status" value="1"/>
</dbReference>
<evidence type="ECO:0000256" key="4">
    <source>
        <dbReference type="ARBA" id="ARBA00022553"/>
    </source>
</evidence>
<dbReference type="Gene3D" id="3.30.565.10">
    <property type="entry name" value="Histidine kinase-like ATPase, C-terminal domain"/>
    <property type="match status" value="1"/>
</dbReference>
<dbReference type="SUPFAM" id="SSF55874">
    <property type="entry name" value="ATPase domain of HSP90 chaperone/DNA topoisomerase II/histidine kinase"/>
    <property type="match status" value="1"/>
</dbReference>
<keyword evidence="12" id="KW-0472">Membrane</keyword>
<accession>A0A367X4V5</accession>
<evidence type="ECO:0000256" key="10">
    <source>
        <dbReference type="ARBA" id="ARBA00022989"/>
    </source>
</evidence>
<dbReference type="GO" id="GO:0005524">
    <property type="term" value="F:ATP binding"/>
    <property type="evidence" value="ECO:0007669"/>
    <property type="project" value="UniProtKB-KW"/>
</dbReference>
<dbReference type="InterPro" id="IPR036097">
    <property type="entry name" value="HisK_dim/P_sf"/>
</dbReference>
<dbReference type="InterPro" id="IPR005467">
    <property type="entry name" value="His_kinase_dom"/>
</dbReference>
<dbReference type="OrthoDB" id="9809766at2"/>
<dbReference type="GO" id="GO:0000155">
    <property type="term" value="F:phosphorelay sensor kinase activity"/>
    <property type="evidence" value="ECO:0007669"/>
    <property type="project" value="InterPro"/>
</dbReference>
<evidence type="ECO:0000256" key="8">
    <source>
        <dbReference type="ARBA" id="ARBA00022777"/>
    </source>
</evidence>
<evidence type="ECO:0000256" key="7">
    <source>
        <dbReference type="ARBA" id="ARBA00022741"/>
    </source>
</evidence>
<keyword evidence="7" id="KW-0547">Nucleotide-binding</keyword>